<dbReference type="KEGG" id="tpz:Tph_c27260"/>
<evidence type="ECO:0000256" key="5">
    <source>
        <dbReference type="ARBA" id="ARBA00022989"/>
    </source>
</evidence>
<feature type="transmembrane region" description="Helical" evidence="7">
    <location>
        <begin position="369"/>
        <end position="388"/>
    </location>
</feature>
<feature type="transmembrane region" description="Helical" evidence="7">
    <location>
        <begin position="82"/>
        <end position="105"/>
    </location>
</feature>
<dbReference type="OrthoDB" id="9803985at2"/>
<evidence type="ECO:0000256" key="2">
    <source>
        <dbReference type="ARBA" id="ARBA00022448"/>
    </source>
</evidence>
<evidence type="ECO:0000259" key="8">
    <source>
        <dbReference type="PROSITE" id="PS50850"/>
    </source>
</evidence>
<protein>
    <submittedName>
        <fullName evidence="9">MFS-1 transporter</fullName>
    </submittedName>
</protein>
<feature type="transmembrane region" description="Helical" evidence="7">
    <location>
        <begin position="220"/>
        <end position="243"/>
    </location>
</feature>
<dbReference type="InterPro" id="IPR052425">
    <property type="entry name" value="Uncharacterized_MFS-type"/>
</dbReference>
<feature type="transmembrane region" description="Helical" evidence="7">
    <location>
        <begin position="178"/>
        <end position="199"/>
    </location>
</feature>
<reference evidence="9 10" key="1">
    <citation type="journal article" date="2012" name="BMC Genomics">
        <title>Genome-guided analysis of physiological and morphological traits of the fermentative acetate oxidizer Thermacetogenium phaeum.</title>
        <authorList>
            <person name="Oehler D."/>
            <person name="Poehlein A."/>
            <person name="Leimbach A."/>
            <person name="Muller N."/>
            <person name="Daniel R."/>
            <person name="Gottschalk G."/>
            <person name="Schink B."/>
        </authorList>
    </citation>
    <scope>NUCLEOTIDE SEQUENCE [LARGE SCALE GENOMIC DNA]</scope>
    <source>
        <strain evidence="10">ATCC BAA-254 / DSM 26808 / PB</strain>
    </source>
</reference>
<dbReference type="PANTHER" id="PTHR42688">
    <property type="entry name" value="CONSERVED PROTEIN"/>
    <property type="match status" value="1"/>
</dbReference>
<gene>
    <name evidence="9" type="ordered locus">Tph_c27260</name>
</gene>
<feature type="transmembrane region" description="Helical" evidence="7">
    <location>
        <begin position="307"/>
        <end position="330"/>
    </location>
</feature>
<sequence length="398" mass="42526">MEKNKDRSGQEQGRKNAMRFILLLGLVSLLGDVVYEGARSITGPFMAVLGASATAVGVVAGLGELVGYALRLFSGILTDKTGKYWVIAFTGYIMTFLAVPLLALAGSWQVAALLVIAERFGKAIRTPARDAMLSHATSEVGRGWGFAVHEALDQVGALLGPLLIAAVMYFRGSYRSSFAVLFIPAVMAILVLVTARVLYPSPRDLERERTILQGKGLPRAFWLYLAATALLAAGYADFALVAFHFKKASLFSDQMVPLLYAFAMGIDAIAALIFGRLFDRIGINSLIISAILSALFAPLVFLGGSGLAVAGMAVWGIGMAAQESVLRATISEMVPANKRGTAYGIFNTGYGLFWFLGSSLMGFLYESSIPTLVIFSVVVQLAAVPVLITTREQLRGTS</sequence>
<keyword evidence="2" id="KW-0813">Transport</keyword>
<dbReference type="InterPro" id="IPR036259">
    <property type="entry name" value="MFS_trans_sf"/>
</dbReference>
<dbReference type="EMBL" id="CP003732">
    <property type="protein sequence ID" value="AFV12891.1"/>
    <property type="molecule type" value="Genomic_DNA"/>
</dbReference>
<dbReference type="STRING" id="1089553.Tph_c27260"/>
<dbReference type="SUPFAM" id="SSF103473">
    <property type="entry name" value="MFS general substrate transporter"/>
    <property type="match status" value="1"/>
</dbReference>
<evidence type="ECO:0000256" key="4">
    <source>
        <dbReference type="ARBA" id="ARBA00022692"/>
    </source>
</evidence>
<feature type="domain" description="Major facilitator superfamily (MFS) profile" evidence="8">
    <location>
        <begin position="17"/>
        <end position="394"/>
    </location>
</feature>
<dbReference type="AlphaFoldDB" id="K4LIS4"/>
<evidence type="ECO:0000256" key="6">
    <source>
        <dbReference type="ARBA" id="ARBA00023136"/>
    </source>
</evidence>
<dbReference type="Gene3D" id="1.20.1250.20">
    <property type="entry name" value="MFS general substrate transporter like domains"/>
    <property type="match status" value="2"/>
</dbReference>
<proteinExistence type="predicted"/>
<organism evidence="9 10">
    <name type="scientific">Thermacetogenium phaeum (strain ATCC BAA-254 / DSM 26808 / PB)</name>
    <dbReference type="NCBI Taxonomy" id="1089553"/>
    <lineage>
        <taxon>Bacteria</taxon>
        <taxon>Bacillati</taxon>
        <taxon>Bacillota</taxon>
        <taxon>Clostridia</taxon>
        <taxon>Thermoanaerobacterales</taxon>
        <taxon>Thermoanaerobacteraceae</taxon>
        <taxon>Thermacetogenium</taxon>
    </lineage>
</organism>
<dbReference type="Pfam" id="PF07690">
    <property type="entry name" value="MFS_1"/>
    <property type="match status" value="1"/>
</dbReference>
<feature type="transmembrane region" description="Helical" evidence="7">
    <location>
        <begin position="44"/>
        <end position="70"/>
    </location>
</feature>
<evidence type="ECO:0000313" key="9">
    <source>
        <dbReference type="EMBL" id="AFV12891.1"/>
    </source>
</evidence>
<keyword evidence="5 7" id="KW-1133">Transmembrane helix</keyword>
<dbReference type="CDD" id="cd17370">
    <property type="entry name" value="MFS_MJ1317_like"/>
    <property type="match status" value="1"/>
</dbReference>
<dbReference type="InterPro" id="IPR020846">
    <property type="entry name" value="MFS_dom"/>
</dbReference>
<dbReference type="RefSeq" id="WP_015051750.1">
    <property type="nucleotide sequence ID" value="NC_018870.1"/>
</dbReference>
<comment type="subcellular location">
    <subcellularLocation>
        <location evidence="1">Cell membrane</location>
        <topology evidence="1">Multi-pass membrane protein</topology>
    </subcellularLocation>
</comment>
<dbReference type="PROSITE" id="PS50850">
    <property type="entry name" value="MFS"/>
    <property type="match status" value="1"/>
</dbReference>
<evidence type="ECO:0000313" key="10">
    <source>
        <dbReference type="Proteomes" id="UP000000467"/>
    </source>
</evidence>
<name>K4LIS4_THEPS</name>
<dbReference type="GO" id="GO:0022857">
    <property type="term" value="F:transmembrane transporter activity"/>
    <property type="evidence" value="ECO:0007669"/>
    <property type="project" value="InterPro"/>
</dbReference>
<keyword evidence="3" id="KW-1003">Cell membrane</keyword>
<dbReference type="InterPro" id="IPR011701">
    <property type="entry name" value="MFS"/>
</dbReference>
<feature type="transmembrane region" description="Helical" evidence="7">
    <location>
        <begin position="20"/>
        <end position="38"/>
    </location>
</feature>
<accession>K4LIS4</accession>
<keyword evidence="10" id="KW-1185">Reference proteome</keyword>
<dbReference type="PANTHER" id="PTHR42688:SF1">
    <property type="entry name" value="BLR5212 PROTEIN"/>
    <property type="match status" value="1"/>
</dbReference>
<dbReference type="eggNOG" id="COG2211">
    <property type="taxonomic scope" value="Bacteria"/>
</dbReference>
<dbReference type="GO" id="GO:0005886">
    <property type="term" value="C:plasma membrane"/>
    <property type="evidence" value="ECO:0007669"/>
    <property type="project" value="UniProtKB-SubCell"/>
</dbReference>
<feature type="transmembrane region" description="Helical" evidence="7">
    <location>
        <begin position="281"/>
        <end position="301"/>
    </location>
</feature>
<feature type="transmembrane region" description="Helical" evidence="7">
    <location>
        <begin position="342"/>
        <end position="363"/>
    </location>
</feature>
<keyword evidence="4 7" id="KW-0812">Transmembrane</keyword>
<dbReference type="Proteomes" id="UP000000467">
    <property type="component" value="Chromosome"/>
</dbReference>
<dbReference type="HOGENOM" id="CLU_040020_2_0_9"/>
<keyword evidence="6 7" id="KW-0472">Membrane</keyword>
<evidence type="ECO:0000256" key="7">
    <source>
        <dbReference type="SAM" id="Phobius"/>
    </source>
</evidence>
<feature type="transmembrane region" description="Helical" evidence="7">
    <location>
        <begin position="255"/>
        <end position="274"/>
    </location>
</feature>
<evidence type="ECO:0000256" key="1">
    <source>
        <dbReference type="ARBA" id="ARBA00004651"/>
    </source>
</evidence>
<evidence type="ECO:0000256" key="3">
    <source>
        <dbReference type="ARBA" id="ARBA00022475"/>
    </source>
</evidence>